<evidence type="ECO:0000313" key="3">
    <source>
        <dbReference type="Proteomes" id="UP001225761"/>
    </source>
</evidence>
<protein>
    <submittedName>
        <fullName evidence="2">Uncharacterized protein</fullName>
    </submittedName>
</protein>
<dbReference type="RefSeq" id="WP_283383679.1">
    <property type="nucleotide sequence ID" value="NZ_JASHIE010000023.1"/>
</dbReference>
<reference evidence="2 3" key="1">
    <citation type="submission" date="2023-05" db="EMBL/GenBank/DDBJ databases">
        <title>Novel species of genus Flectobacillus isolated from stream in China.</title>
        <authorList>
            <person name="Lu H."/>
        </authorList>
    </citation>
    <scope>NUCLEOTIDE SEQUENCE [LARGE SCALE GENOMIC DNA]</scope>
    <source>
        <strain evidence="2 3">LFS242W</strain>
    </source>
</reference>
<keyword evidence="1" id="KW-0812">Transmembrane</keyword>
<dbReference type="EMBL" id="JASHIE010000023">
    <property type="protein sequence ID" value="MDI9877644.1"/>
    <property type="molecule type" value="Genomic_DNA"/>
</dbReference>
<keyword evidence="1" id="KW-0472">Membrane</keyword>
<proteinExistence type="predicted"/>
<accession>A0ABT6ZAH3</accession>
<evidence type="ECO:0000313" key="2">
    <source>
        <dbReference type="EMBL" id="MDI9877644.1"/>
    </source>
</evidence>
<sequence>MALESNLQKRIARDVFVSLFIYALPIALLFGWFAYKGEKPWLKPAKSSKISYQRRF</sequence>
<organism evidence="2 3">
    <name type="scientific">Flectobacillus rivi</name>
    <dbReference type="NCBI Taxonomy" id="2984209"/>
    <lineage>
        <taxon>Bacteria</taxon>
        <taxon>Pseudomonadati</taxon>
        <taxon>Bacteroidota</taxon>
        <taxon>Cytophagia</taxon>
        <taxon>Cytophagales</taxon>
        <taxon>Flectobacillaceae</taxon>
        <taxon>Flectobacillus</taxon>
    </lineage>
</organism>
<keyword evidence="3" id="KW-1185">Reference proteome</keyword>
<feature type="transmembrane region" description="Helical" evidence="1">
    <location>
        <begin position="15"/>
        <end position="35"/>
    </location>
</feature>
<name>A0ABT6ZAH3_9BACT</name>
<dbReference type="Proteomes" id="UP001225761">
    <property type="component" value="Unassembled WGS sequence"/>
</dbReference>
<gene>
    <name evidence="2" type="ORF">QM481_24085</name>
</gene>
<comment type="caution">
    <text evidence="2">The sequence shown here is derived from an EMBL/GenBank/DDBJ whole genome shotgun (WGS) entry which is preliminary data.</text>
</comment>
<evidence type="ECO:0000256" key="1">
    <source>
        <dbReference type="SAM" id="Phobius"/>
    </source>
</evidence>
<keyword evidence="1" id="KW-1133">Transmembrane helix</keyword>